<dbReference type="PANTHER" id="PTHR30417:SF1">
    <property type="entry name" value="N-ACETYLMURAMOYL-L-ALANINE AMIDASE AMID"/>
    <property type="match status" value="1"/>
</dbReference>
<dbReference type="Gene3D" id="3.10.350.10">
    <property type="entry name" value="LysM domain"/>
    <property type="match status" value="1"/>
</dbReference>
<dbReference type="EMBL" id="RKMG01000002">
    <property type="protein sequence ID" value="RPA65030.1"/>
    <property type="molecule type" value="Genomic_DNA"/>
</dbReference>
<dbReference type="Proteomes" id="UP000273977">
    <property type="component" value="Unassembled WGS sequence"/>
</dbReference>
<accession>A0A3N4H2J1</accession>
<dbReference type="InterPro" id="IPR036505">
    <property type="entry name" value="Amidase/PGRP_sf"/>
</dbReference>
<protein>
    <recommendedName>
        <fullName evidence="2">N-acetylmuramoyl-L-alanine amidase</fullName>
        <ecNumber evidence="2">3.5.1.28</ecNumber>
    </recommendedName>
</protein>
<dbReference type="GO" id="GO:0071555">
    <property type="term" value="P:cell wall organization"/>
    <property type="evidence" value="ECO:0007669"/>
    <property type="project" value="UniProtKB-KW"/>
</dbReference>
<dbReference type="SUPFAM" id="SSF55846">
    <property type="entry name" value="N-acetylmuramoyl-L-alanine amidase-like"/>
    <property type="match status" value="1"/>
</dbReference>
<keyword evidence="3" id="KW-0378">Hydrolase</keyword>
<dbReference type="OrthoDB" id="2145421at2"/>
<dbReference type="CDD" id="cd00118">
    <property type="entry name" value="LysM"/>
    <property type="match status" value="1"/>
</dbReference>
<keyword evidence="7" id="KW-1185">Reference proteome</keyword>
<dbReference type="AlphaFoldDB" id="A0A3N4H2J1"/>
<evidence type="ECO:0000313" key="6">
    <source>
        <dbReference type="EMBL" id="RPA65030.1"/>
    </source>
</evidence>
<dbReference type="SMART" id="SM00257">
    <property type="entry name" value="LysM"/>
    <property type="match status" value="1"/>
</dbReference>
<proteinExistence type="predicted"/>
<evidence type="ECO:0000256" key="2">
    <source>
        <dbReference type="ARBA" id="ARBA00011901"/>
    </source>
</evidence>
<dbReference type="InterPro" id="IPR018392">
    <property type="entry name" value="LysM"/>
</dbReference>
<evidence type="ECO:0000256" key="3">
    <source>
        <dbReference type="ARBA" id="ARBA00022801"/>
    </source>
</evidence>
<feature type="domain" description="LysM" evidence="5">
    <location>
        <begin position="198"/>
        <end position="242"/>
    </location>
</feature>
<organism evidence="6 7">
    <name type="scientific">Aerococcus agrisoli</name>
    <dbReference type="NCBI Taxonomy" id="2487350"/>
    <lineage>
        <taxon>Bacteria</taxon>
        <taxon>Bacillati</taxon>
        <taxon>Bacillota</taxon>
        <taxon>Bacilli</taxon>
        <taxon>Lactobacillales</taxon>
        <taxon>Aerococcaceae</taxon>
        <taxon>Aerococcus</taxon>
    </lineage>
</organism>
<gene>
    <name evidence="6" type="ORF">EF384_01060</name>
</gene>
<sequence>MSYTIQKALTLINKGTKGLNNPQWIIEHFVGAAGQAWGNANYFKSVYRGASAHYFVDPNNIVQVVEDDTPAWHVGDGSRTGKGAYNGYYGYGATNNNAIGIEMCQDTSTGKDVWHWEFDPETIKRAKWLTKQLQAKYNIPDERVIRHYDVSGKLCPGNWQWNDWQKWKNFKAELAGYKVAQQATNTTQNDGYVSVTAKMHTVQAGETLGAIAKKFGVTVDNLVKWNKLENPNLIFPESKLYVANPTTTTSTGQQLHLPASAKTWRVYNANGPYTMGNEVHLLTPSAYGGLTYDILGNPAPHVYLIKTSVKGTVAIYAGPGTGATITGKGGSVANTTKKLHLPVSADTWRVYRVKGPYTAGNEIHLLTPKAYGGLTYDIVGNPAKDIYLIDTDVKGRVAIYAGSGTGAMIQ</sequence>
<dbReference type="GO" id="GO:0009254">
    <property type="term" value="P:peptidoglycan turnover"/>
    <property type="evidence" value="ECO:0007669"/>
    <property type="project" value="TreeGrafter"/>
</dbReference>
<dbReference type="EC" id="3.5.1.28" evidence="2"/>
<dbReference type="CDD" id="cd06583">
    <property type="entry name" value="PGRP"/>
    <property type="match status" value="1"/>
</dbReference>
<comment type="catalytic activity">
    <reaction evidence="1">
        <text>Hydrolyzes the link between N-acetylmuramoyl residues and L-amino acid residues in certain cell-wall glycopeptides.</text>
        <dbReference type="EC" id="3.5.1.28"/>
    </reaction>
</comment>
<evidence type="ECO:0000259" key="5">
    <source>
        <dbReference type="PROSITE" id="PS51782"/>
    </source>
</evidence>
<dbReference type="PANTHER" id="PTHR30417">
    <property type="entry name" value="N-ACETYLMURAMOYL-L-ALANINE AMIDASE AMID"/>
    <property type="match status" value="1"/>
</dbReference>
<name>A0A3N4H2J1_9LACT</name>
<dbReference type="InterPro" id="IPR051206">
    <property type="entry name" value="NAMLAA_amidase_2"/>
</dbReference>
<dbReference type="GO" id="GO:0009253">
    <property type="term" value="P:peptidoglycan catabolic process"/>
    <property type="evidence" value="ECO:0007669"/>
    <property type="project" value="InterPro"/>
</dbReference>
<dbReference type="InterPro" id="IPR002502">
    <property type="entry name" value="Amidase_domain"/>
</dbReference>
<dbReference type="InterPro" id="IPR036779">
    <property type="entry name" value="LysM_dom_sf"/>
</dbReference>
<dbReference type="RefSeq" id="WP_123779134.1">
    <property type="nucleotide sequence ID" value="NZ_RKMG01000002.1"/>
</dbReference>
<evidence type="ECO:0000313" key="7">
    <source>
        <dbReference type="Proteomes" id="UP000273977"/>
    </source>
</evidence>
<dbReference type="Gene3D" id="3.40.80.10">
    <property type="entry name" value="Peptidoglycan recognition protein-like"/>
    <property type="match status" value="1"/>
</dbReference>
<evidence type="ECO:0000256" key="4">
    <source>
        <dbReference type="ARBA" id="ARBA00023316"/>
    </source>
</evidence>
<comment type="caution">
    <text evidence="6">The sequence shown here is derived from an EMBL/GenBank/DDBJ whole genome shotgun (WGS) entry which is preliminary data.</text>
</comment>
<evidence type="ECO:0000256" key="1">
    <source>
        <dbReference type="ARBA" id="ARBA00001561"/>
    </source>
</evidence>
<dbReference type="SUPFAM" id="SSF54106">
    <property type="entry name" value="LysM domain"/>
    <property type="match status" value="1"/>
</dbReference>
<dbReference type="Pfam" id="PF01476">
    <property type="entry name" value="LysM"/>
    <property type="match status" value="1"/>
</dbReference>
<keyword evidence="4" id="KW-0961">Cell wall biogenesis/degradation</keyword>
<dbReference type="Pfam" id="PF01510">
    <property type="entry name" value="Amidase_2"/>
    <property type="match status" value="1"/>
</dbReference>
<dbReference type="SMART" id="SM00644">
    <property type="entry name" value="Ami_2"/>
    <property type="match status" value="1"/>
</dbReference>
<reference evidence="6 7" key="1">
    <citation type="submission" date="2018-11" db="EMBL/GenBank/DDBJ databases">
        <title>Aerococcus sp. SJQ22, whole genome shotgun sequence.</title>
        <authorList>
            <person name="Sun L."/>
            <person name="Gao X."/>
            <person name="Chen W."/>
            <person name="Huang K."/>
        </authorList>
    </citation>
    <scope>NUCLEOTIDE SEQUENCE [LARGE SCALE GENOMIC DNA]</scope>
    <source>
        <strain evidence="6 7">SJQ22</strain>
    </source>
</reference>
<dbReference type="PROSITE" id="PS51782">
    <property type="entry name" value="LYSM"/>
    <property type="match status" value="1"/>
</dbReference>
<dbReference type="GO" id="GO:0008745">
    <property type="term" value="F:N-acetylmuramoyl-L-alanine amidase activity"/>
    <property type="evidence" value="ECO:0007669"/>
    <property type="project" value="UniProtKB-EC"/>
</dbReference>